<feature type="domain" description="FACT complex subunit SPT16 N-terminal lobe" evidence="3">
    <location>
        <begin position="1"/>
        <end position="176"/>
    </location>
</feature>
<dbReference type="GO" id="GO:0006260">
    <property type="term" value="P:DNA replication"/>
    <property type="evidence" value="ECO:0007669"/>
    <property type="project" value="UniProtKB-KW"/>
</dbReference>
<keyword evidence="1" id="KW-0805">Transcription regulation</keyword>
<dbReference type="InterPro" id="IPR029149">
    <property type="entry name" value="Creatin/AminoP/Spt16_N"/>
</dbReference>
<dbReference type="SMART" id="SM01285">
    <property type="entry name" value="FACT-Spt16_Nlob"/>
    <property type="match status" value="1"/>
</dbReference>
<name>A0A9Q1LVH8_9SOLA</name>
<keyword evidence="5" id="KW-1185">Reference proteome</keyword>
<accession>A0A9Q1LVH8</accession>
<evidence type="ECO:0000256" key="2">
    <source>
        <dbReference type="SAM" id="MobiDB-lite"/>
    </source>
</evidence>
<evidence type="ECO:0000256" key="1">
    <source>
        <dbReference type="RuleBase" id="RU367052"/>
    </source>
</evidence>
<comment type="subcellular location">
    <subcellularLocation>
        <location evidence="1">Nucleus</location>
    </subcellularLocation>
    <subcellularLocation>
        <location evidence="1">Chromosome</location>
    </subcellularLocation>
</comment>
<keyword evidence="1" id="KW-0235">DNA replication</keyword>
<reference evidence="5" key="1">
    <citation type="journal article" date="2023" name="Proc. Natl. Acad. Sci. U.S.A.">
        <title>Genomic and structural basis for evolution of tropane alkaloid biosynthesis.</title>
        <authorList>
            <person name="Wanga Y.-J."/>
            <person name="Taina T."/>
            <person name="Yua J.-Y."/>
            <person name="Lia J."/>
            <person name="Xua B."/>
            <person name="Chenc J."/>
            <person name="D'Auriad J.C."/>
            <person name="Huanga J.-P."/>
            <person name="Huanga S.-X."/>
        </authorList>
    </citation>
    <scope>NUCLEOTIDE SEQUENCE [LARGE SCALE GENOMIC DNA]</scope>
    <source>
        <strain evidence="5">cv. KIB-2019</strain>
    </source>
</reference>
<sequence>MSKELFKKRLSTFYNSLSFNKQDLWGNSDVVVIHTQQEKNPINSQSSQFYLWLVGEELHDTTTIFTPSAIYFICTQKKYSKIRSLCCPTTQLQKIPVSVQLKPKNDDGCALIDTTIRNAKVIFNSKVFLDVLDDDQSYPFVVGYIEGEYPKTKFFWNCINGLELEKYRVVTVNSGLNKMINTVDKQDFKVGLFDEVLKSVELPPKHIFRRPVDAWKEKKALKTNKNLKDRSEHDEHDEHEFLQFSVLEKEKSNLESKFERIGLGEKGRSNLDSGFDKTNYFWGEENFKAVSSKSSTSTSRVNETVSLLGNLDLSSSSSSGKQDKLRVANIYSDALFKFGRNWLDGKEDNSKTGNKNGDQMFKFGASRLDGKEDKSKEISKNGDQVFKFGASKLDGKDGKSKEGNKDGDQMFKFGEGKKDGEQKFKVGGKRGRIVQPPQSMEEKLLTERLTAFYSSWRENKEEQWGKADVLVISTQSVGPHETLSRPISSSFLVSLLGDEFPETTAVFTDTGIEFLCTKESFFRLRTIAIRMTMVAKVTVSVQLKRRGEQYEDWLRRTLCQVYIATKSGANRCPLVVGCIAGESMEIEILSRPKMFEVAYVHASLTNLLEQGNLPKQFQMLSLGTGDGAKTANAVSFSELAKIKSMDDKSYLSQTPEEEKSLLENKGDTSSSLLTDGRVDNGGPVEQNKPEENKVFEEKNSSRKVADKMKLLEIKEGPMETSITEEGAEEKLLAEEQNMLRNPETSPLLQGKECGELSRPTAEGGMDCSVQPTVVIDAASENSLPVGSDHEDDDWTLIEMECEGQETEVVEKFSWKGWLMDKTGKSLGLKDEASDEAPSKRRTKGSP</sequence>
<evidence type="ECO:0000313" key="5">
    <source>
        <dbReference type="Proteomes" id="UP001152561"/>
    </source>
</evidence>
<keyword evidence="1" id="KW-0158">Chromosome</keyword>
<proteinExistence type="inferred from homology"/>
<dbReference type="Gene3D" id="3.40.350.10">
    <property type="entry name" value="Creatinase/prolidase N-terminal domain"/>
    <property type="match status" value="2"/>
</dbReference>
<dbReference type="GO" id="GO:0035101">
    <property type="term" value="C:FACT complex"/>
    <property type="evidence" value="ECO:0007669"/>
    <property type="project" value="UniProtKB-UniRule"/>
</dbReference>
<dbReference type="Pfam" id="PF14826">
    <property type="entry name" value="FACT-Spt16_Nlob"/>
    <property type="match status" value="2"/>
</dbReference>
<feature type="region of interest" description="Disordered" evidence="2">
    <location>
        <begin position="743"/>
        <end position="765"/>
    </location>
</feature>
<dbReference type="GO" id="GO:0031491">
    <property type="term" value="F:nucleosome binding"/>
    <property type="evidence" value="ECO:0007669"/>
    <property type="project" value="TreeGrafter"/>
</dbReference>
<keyword evidence="1" id="KW-0539">Nucleus</keyword>
<evidence type="ECO:0000259" key="3">
    <source>
        <dbReference type="SMART" id="SM01285"/>
    </source>
</evidence>
<dbReference type="GO" id="GO:0006281">
    <property type="term" value="P:DNA repair"/>
    <property type="evidence" value="ECO:0007669"/>
    <property type="project" value="UniProtKB-UniRule"/>
</dbReference>
<feature type="compositionally biased region" description="Basic and acidic residues" evidence="2">
    <location>
        <begin position="656"/>
        <end position="666"/>
    </location>
</feature>
<keyword evidence="1" id="KW-0234">DNA repair</keyword>
<protein>
    <recommendedName>
        <fullName evidence="1">FACT complex subunit</fullName>
    </recommendedName>
</protein>
<dbReference type="InterPro" id="IPR040258">
    <property type="entry name" value="Spt16"/>
</dbReference>
<comment type="subunit">
    <text evidence="1">Component of the FACT complex.</text>
</comment>
<keyword evidence="1" id="KW-0227">DNA damage</keyword>
<comment type="caution">
    <text evidence="4">The sequence shown here is derived from an EMBL/GenBank/DDBJ whole genome shotgun (WGS) entry which is preliminary data.</text>
</comment>
<comment type="function">
    <text evidence="1">Component of the FACT complex, a general chromatin factor that acts to reorganize nucleosomes. The FACT complex is involved in multiple processes that require DNA as a template such as mRNA elongation, DNA replication and DNA repair. During transcription elongation the FACT complex acts as a histone chaperone that both destabilizes and restores nucleosomal structure. It facilitates the passage of RNA polymerase II and transcription by promoting the dissociation of one histone H2A-H2B dimer from the nucleosome, then subsequently promotes the reestablishment of the nucleosome following the passage of RNA polymerase II.</text>
</comment>
<dbReference type="PANTHER" id="PTHR13980:SF21">
    <property type="entry name" value="FACT COMPLEX SUBUNIT"/>
    <property type="match status" value="1"/>
</dbReference>
<dbReference type="PANTHER" id="PTHR13980">
    <property type="entry name" value="CDC68 RELATED"/>
    <property type="match status" value="1"/>
</dbReference>
<organism evidence="4 5">
    <name type="scientific">Anisodus acutangulus</name>
    <dbReference type="NCBI Taxonomy" id="402998"/>
    <lineage>
        <taxon>Eukaryota</taxon>
        <taxon>Viridiplantae</taxon>
        <taxon>Streptophyta</taxon>
        <taxon>Embryophyta</taxon>
        <taxon>Tracheophyta</taxon>
        <taxon>Spermatophyta</taxon>
        <taxon>Magnoliopsida</taxon>
        <taxon>eudicotyledons</taxon>
        <taxon>Gunneridae</taxon>
        <taxon>Pentapetalae</taxon>
        <taxon>asterids</taxon>
        <taxon>lamiids</taxon>
        <taxon>Solanales</taxon>
        <taxon>Solanaceae</taxon>
        <taxon>Solanoideae</taxon>
        <taxon>Hyoscyameae</taxon>
        <taxon>Anisodus</taxon>
    </lineage>
</organism>
<evidence type="ECO:0000313" key="4">
    <source>
        <dbReference type="EMBL" id="KAJ8545049.1"/>
    </source>
</evidence>
<dbReference type="AlphaFoldDB" id="A0A9Q1LVH8"/>
<dbReference type="OrthoDB" id="1301824at2759"/>
<feature type="region of interest" description="Disordered" evidence="2">
    <location>
        <begin position="823"/>
        <end position="846"/>
    </location>
</feature>
<keyword evidence="1" id="KW-0804">Transcription</keyword>
<dbReference type="EMBL" id="JAJAGQ010000013">
    <property type="protein sequence ID" value="KAJ8545049.1"/>
    <property type="molecule type" value="Genomic_DNA"/>
</dbReference>
<gene>
    <name evidence="4" type="ORF">K7X08_017632</name>
</gene>
<feature type="compositionally biased region" description="Basic and acidic residues" evidence="2">
    <location>
        <begin position="393"/>
        <end position="414"/>
    </location>
</feature>
<feature type="region of interest" description="Disordered" evidence="2">
    <location>
        <begin position="647"/>
        <end position="701"/>
    </location>
</feature>
<comment type="similarity">
    <text evidence="1">Belongs to the peptidase M24 family. SPT16 subfamily.</text>
</comment>
<feature type="region of interest" description="Disordered" evidence="2">
    <location>
        <begin position="389"/>
        <end position="414"/>
    </location>
</feature>
<dbReference type="GO" id="GO:0006368">
    <property type="term" value="P:transcription elongation by RNA polymerase II"/>
    <property type="evidence" value="ECO:0007669"/>
    <property type="project" value="TreeGrafter"/>
</dbReference>
<dbReference type="Proteomes" id="UP001152561">
    <property type="component" value="Unassembled WGS sequence"/>
</dbReference>
<feature type="compositionally biased region" description="Basic and acidic residues" evidence="2">
    <location>
        <begin position="687"/>
        <end position="701"/>
    </location>
</feature>
<dbReference type="InterPro" id="IPR029148">
    <property type="entry name" value="FACT-SPT16_Nlobe"/>
</dbReference>